<dbReference type="EMBL" id="UYRV01029285">
    <property type="protein sequence ID" value="VDK83338.1"/>
    <property type="molecule type" value="Genomic_DNA"/>
</dbReference>
<feature type="compositionally biased region" description="Acidic residues" evidence="1">
    <location>
        <begin position="182"/>
        <end position="191"/>
    </location>
</feature>
<gene>
    <name evidence="2" type="ORF">CGOC_LOCUS8121</name>
</gene>
<evidence type="ECO:0000256" key="1">
    <source>
        <dbReference type="SAM" id="MobiDB-lite"/>
    </source>
</evidence>
<proteinExistence type="predicted"/>
<accession>A0A3P6UV32</accession>
<reference evidence="2 3" key="1">
    <citation type="submission" date="2018-11" db="EMBL/GenBank/DDBJ databases">
        <authorList>
            <consortium name="Pathogen Informatics"/>
        </authorList>
    </citation>
    <scope>NUCLEOTIDE SEQUENCE [LARGE SCALE GENOMIC DNA]</scope>
</reference>
<dbReference type="Proteomes" id="UP000271889">
    <property type="component" value="Unassembled WGS sequence"/>
</dbReference>
<evidence type="ECO:0000313" key="3">
    <source>
        <dbReference type="Proteomes" id="UP000271889"/>
    </source>
</evidence>
<organism evidence="2 3">
    <name type="scientific">Cylicostephanus goldi</name>
    <name type="common">Nematode worm</name>
    <dbReference type="NCBI Taxonomy" id="71465"/>
    <lineage>
        <taxon>Eukaryota</taxon>
        <taxon>Metazoa</taxon>
        <taxon>Ecdysozoa</taxon>
        <taxon>Nematoda</taxon>
        <taxon>Chromadorea</taxon>
        <taxon>Rhabditida</taxon>
        <taxon>Rhabditina</taxon>
        <taxon>Rhabditomorpha</taxon>
        <taxon>Strongyloidea</taxon>
        <taxon>Strongylidae</taxon>
        <taxon>Cylicostephanus</taxon>
    </lineage>
</organism>
<feature type="region of interest" description="Disordered" evidence="1">
    <location>
        <begin position="150"/>
        <end position="202"/>
    </location>
</feature>
<feature type="non-terminal residue" evidence="2">
    <location>
        <position position="215"/>
    </location>
</feature>
<dbReference type="AlphaFoldDB" id="A0A3P6UV32"/>
<dbReference type="OrthoDB" id="5875046at2759"/>
<protein>
    <submittedName>
        <fullName evidence="2">Uncharacterized protein</fullName>
    </submittedName>
</protein>
<keyword evidence="3" id="KW-1185">Reference proteome</keyword>
<name>A0A3P6UV32_CYLGO</name>
<evidence type="ECO:0000313" key="2">
    <source>
        <dbReference type="EMBL" id="VDK83338.1"/>
    </source>
</evidence>
<sequence length="215" mass="24934">MWETNANLSAPPKAPPAKIPHSISKYIVDYYIRNSDVLLSDTNLRTVSQNGRRSAAYKNLITELREEFGFEANEKKLRNHFDHIRSKVIVKGMSLKKGTNAEKRYRTKTGGGRSIQEKDFFEKSNNQCPFDSPSEQALWEFFDKTPMTVPFKEGESSVGKKKAGHPEEELLEDDDAHFVEPNMEDFESDSEDDRRPRNARVTERDIIQEQFRLFR</sequence>
<feature type="compositionally biased region" description="Basic and acidic residues" evidence="1">
    <location>
        <begin position="192"/>
        <end position="202"/>
    </location>
</feature>